<keyword evidence="2" id="KW-0378">Hydrolase</keyword>
<evidence type="ECO:0000313" key="4">
    <source>
        <dbReference type="EMBL" id="GAA1422502.1"/>
    </source>
</evidence>
<dbReference type="InterPro" id="IPR039298">
    <property type="entry name" value="ACOT13"/>
</dbReference>
<protein>
    <recommendedName>
        <fullName evidence="3">Thioesterase domain-containing protein</fullName>
    </recommendedName>
</protein>
<reference evidence="5" key="1">
    <citation type="journal article" date="2019" name="Int. J. Syst. Evol. Microbiol.">
        <title>The Global Catalogue of Microorganisms (GCM) 10K type strain sequencing project: providing services to taxonomists for standard genome sequencing and annotation.</title>
        <authorList>
            <consortium name="The Broad Institute Genomics Platform"/>
            <consortium name="The Broad Institute Genome Sequencing Center for Infectious Disease"/>
            <person name="Wu L."/>
            <person name="Ma J."/>
        </authorList>
    </citation>
    <scope>NUCLEOTIDE SEQUENCE [LARGE SCALE GENOMIC DNA]</scope>
    <source>
        <strain evidence="5">JCM 12398</strain>
    </source>
</reference>
<organism evidence="4 5">
    <name type="scientific">Agrococcus citreus</name>
    <dbReference type="NCBI Taxonomy" id="84643"/>
    <lineage>
        <taxon>Bacteria</taxon>
        <taxon>Bacillati</taxon>
        <taxon>Actinomycetota</taxon>
        <taxon>Actinomycetes</taxon>
        <taxon>Micrococcales</taxon>
        <taxon>Microbacteriaceae</taxon>
        <taxon>Agrococcus</taxon>
    </lineage>
</organism>
<dbReference type="PANTHER" id="PTHR21660">
    <property type="entry name" value="THIOESTERASE SUPERFAMILY MEMBER-RELATED"/>
    <property type="match status" value="1"/>
</dbReference>
<evidence type="ECO:0000256" key="1">
    <source>
        <dbReference type="ARBA" id="ARBA00008324"/>
    </source>
</evidence>
<evidence type="ECO:0000259" key="3">
    <source>
        <dbReference type="Pfam" id="PF03061"/>
    </source>
</evidence>
<comment type="similarity">
    <text evidence="1">Belongs to the thioesterase PaaI family.</text>
</comment>
<accession>A0ABP4JHZ8</accession>
<keyword evidence="5" id="KW-1185">Reference proteome</keyword>
<dbReference type="InterPro" id="IPR003736">
    <property type="entry name" value="PAAI_dom"/>
</dbReference>
<proteinExistence type="inferred from homology"/>
<sequence length="143" mass="15402">MSARLRPQRQDHRLEVLMATPLHGYMGLREADPADPSRGLELTVDPKIANNSGMLHGGMVATALDVAAAYAIFPELGDDEVVLTNSLSISYLRPAPLGSAVWARAQILRRGRATAFLRSEVGIGDKLIATAQVVKAIVTLEEE</sequence>
<dbReference type="EMBL" id="BAAAKK010000004">
    <property type="protein sequence ID" value="GAA1422502.1"/>
    <property type="molecule type" value="Genomic_DNA"/>
</dbReference>
<comment type="caution">
    <text evidence="4">The sequence shown here is derived from an EMBL/GenBank/DDBJ whole genome shotgun (WGS) entry which is preliminary data.</text>
</comment>
<dbReference type="PANTHER" id="PTHR21660:SF1">
    <property type="entry name" value="ACYL-COENZYME A THIOESTERASE 13"/>
    <property type="match status" value="1"/>
</dbReference>
<dbReference type="Pfam" id="PF03061">
    <property type="entry name" value="4HBT"/>
    <property type="match status" value="1"/>
</dbReference>
<name>A0ABP4JHZ8_9MICO</name>
<gene>
    <name evidence="4" type="ORF">GCM10009640_15340</name>
</gene>
<evidence type="ECO:0000313" key="5">
    <source>
        <dbReference type="Proteomes" id="UP001501266"/>
    </source>
</evidence>
<dbReference type="InterPro" id="IPR029069">
    <property type="entry name" value="HotDog_dom_sf"/>
</dbReference>
<dbReference type="Gene3D" id="3.10.129.10">
    <property type="entry name" value="Hotdog Thioesterase"/>
    <property type="match status" value="1"/>
</dbReference>
<evidence type="ECO:0000256" key="2">
    <source>
        <dbReference type="ARBA" id="ARBA00022801"/>
    </source>
</evidence>
<dbReference type="InterPro" id="IPR006683">
    <property type="entry name" value="Thioestr_dom"/>
</dbReference>
<dbReference type="NCBIfam" id="TIGR00369">
    <property type="entry name" value="unchar_dom_1"/>
    <property type="match status" value="1"/>
</dbReference>
<dbReference type="SUPFAM" id="SSF54637">
    <property type="entry name" value="Thioesterase/thiol ester dehydrase-isomerase"/>
    <property type="match status" value="1"/>
</dbReference>
<feature type="domain" description="Thioesterase" evidence="3">
    <location>
        <begin position="53"/>
        <end position="121"/>
    </location>
</feature>
<dbReference type="Proteomes" id="UP001501266">
    <property type="component" value="Unassembled WGS sequence"/>
</dbReference>
<dbReference type="RefSeq" id="WP_343919076.1">
    <property type="nucleotide sequence ID" value="NZ_BAAAKK010000004.1"/>
</dbReference>
<dbReference type="CDD" id="cd03443">
    <property type="entry name" value="PaaI_thioesterase"/>
    <property type="match status" value="1"/>
</dbReference>